<dbReference type="InterPro" id="IPR000835">
    <property type="entry name" value="HTH_MarR-typ"/>
</dbReference>
<gene>
    <name evidence="2" type="ORF">SAMN04489812_6100</name>
</gene>
<feature type="domain" description="HTH marR-type" evidence="1">
    <location>
        <begin position="4"/>
        <end position="140"/>
    </location>
</feature>
<keyword evidence="2" id="KW-0238">DNA-binding</keyword>
<accession>A0A1H2ANW9</accession>
<dbReference type="PROSITE" id="PS50995">
    <property type="entry name" value="HTH_MARR_2"/>
    <property type="match status" value="1"/>
</dbReference>
<evidence type="ECO:0000313" key="3">
    <source>
        <dbReference type="Proteomes" id="UP000199103"/>
    </source>
</evidence>
<name>A0A1H2ANW9_9ACTN</name>
<dbReference type="InterPro" id="IPR036388">
    <property type="entry name" value="WH-like_DNA-bd_sf"/>
</dbReference>
<evidence type="ECO:0000259" key="1">
    <source>
        <dbReference type="PROSITE" id="PS50995"/>
    </source>
</evidence>
<dbReference type="InterPro" id="IPR039422">
    <property type="entry name" value="MarR/SlyA-like"/>
</dbReference>
<keyword evidence="3" id="KW-1185">Reference proteome</keyword>
<sequence length="154" mass="17191">MKDPTRAWASLLRVHATLVPQLDQVLLAEHGIPLTWYDVLLELNADPEGRLTMTELGRSAVVSRSRVSRVVDELSRAGLVRRTPNPADRRSSLATITPRGRRKLTEAEPTYVAEIRRRFTGQLTAEQQKAIAVGLERVLAAQQTYPISAPRRSS</sequence>
<dbReference type="GO" id="GO:0003677">
    <property type="term" value="F:DNA binding"/>
    <property type="evidence" value="ECO:0007669"/>
    <property type="project" value="UniProtKB-KW"/>
</dbReference>
<dbReference type="Pfam" id="PF12802">
    <property type="entry name" value="MarR_2"/>
    <property type="match status" value="1"/>
</dbReference>
<dbReference type="PANTHER" id="PTHR33164:SF99">
    <property type="entry name" value="MARR FAMILY REGULATORY PROTEIN"/>
    <property type="match status" value="1"/>
</dbReference>
<dbReference type="GO" id="GO:0006950">
    <property type="term" value="P:response to stress"/>
    <property type="evidence" value="ECO:0007669"/>
    <property type="project" value="TreeGrafter"/>
</dbReference>
<dbReference type="InterPro" id="IPR036390">
    <property type="entry name" value="WH_DNA-bd_sf"/>
</dbReference>
<dbReference type="STRING" id="630515.SAMN04489812_6100"/>
<dbReference type="SUPFAM" id="SSF46785">
    <property type="entry name" value="Winged helix' DNA-binding domain"/>
    <property type="match status" value="1"/>
</dbReference>
<proteinExistence type="predicted"/>
<dbReference type="SMART" id="SM00347">
    <property type="entry name" value="HTH_MARR"/>
    <property type="match status" value="1"/>
</dbReference>
<dbReference type="EMBL" id="LT629772">
    <property type="protein sequence ID" value="SDT47638.1"/>
    <property type="molecule type" value="Genomic_DNA"/>
</dbReference>
<protein>
    <submittedName>
        <fullName evidence="2">DNA-binding transcriptional regulator, MarR family</fullName>
    </submittedName>
</protein>
<dbReference type="AlphaFoldDB" id="A0A1H2ANW9"/>
<dbReference type="OrthoDB" id="3526267at2"/>
<dbReference type="RefSeq" id="WP_091531344.1">
    <property type="nucleotide sequence ID" value="NZ_LT629772.1"/>
</dbReference>
<dbReference type="PANTHER" id="PTHR33164">
    <property type="entry name" value="TRANSCRIPTIONAL REGULATOR, MARR FAMILY"/>
    <property type="match status" value="1"/>
</dbReference>
<dbReference type="Proteomes" id="UP000199103">
    <property type="component" value="Chromosome I"/>
</dbReference>
<dbReference type="GO" id="GO:0003700">
    <property type="term" value="F:DNA-binding transcription factor activity"/>
    <property type="evidence" value="ECO:0007669"/>
    <property type="project" value="InterPro"/>
</dbReference>
<dbReference type="PRINTS" id="PR00598">
    <property type="entry name" value="HTHMARR"/>
</dbReference>
<dbReference type="Gene3D" id="1.10.10.10">
    <property type="entry name" value="Winged helix-like DNA-binding domain superfamily/Winged helix DNA-binding domain"/>
    <property type="match status" value="1"/>
</dbReference>
<evidence type="ECO:0000313" key="2">
    <source>
        <dbReference type="EMBL" id="SDT47638.1"/>
    </source>
</evidence>
<organism evidence="2 3">
    <name type="scientific">Microlunatus soli</name>
    <dbReference type="NCBI Taxonomy" id="630515"/>
    <lineage>
        <taxon>Bacteria</taxon>
        <taxon>Bacillati</taxon>
        <taxon>Actinomycetota</taxon>
        <taxon>Actinomycetes</taxon>
        <taxon>Propionibacteriales</taxon>
        <taxon>Propionibacteriaceae</taxon>
        <taxon>Microlunatus</taxon>
    </lineage>
</organism>
<reference evidence="2 3" key="1">
    <citation type="submission" date="2016-10" db="EMBL/GenBank/DDBJ databases">
        <authorList>
            <person name="de Groot N.N."/>
        </authorList>
    </citation>
    <scope>NUCLEOTIDE SEQUENCE [LARGE SCALE GENOMIC DNA]</scope>
    <source>
        <strain evidence="2 3">DSM 21800</strain>
    </source>
</reference>